<protein>
    <submittedName>
        <fullName evidence="5">Aldehyde dehydrogenase family protein</fullName>
    </submittedName>
</protein>
<proteinExistence type="inferred from homology"/>
<evidence type="ECO:0000256" key="2">
    <source>
        <dbReference type="PROSITE-ProRule" id="PRU10007"/>
    </source>
</evidence>
<dbReference type="PROSITE" id="PS00687">
    <property type="entry name" value="ALDEHYDE_DEHYDR_GLU"/>
    <property type="match status" value="1"/>
</dbReference>
<name>A0A974W8J4_9NOCA</name>
<keyword evidence="6" id="KW-1185">Reference proteome</keyword>
<feature type="domain" description="Aldehyde dehydrogenase" evidence="4">
    <location>
        <begin position="17"/>
        <end position="463"/>
    </location>
</feature>
<dbReference type="InterPro" id="IPR016162">
    <property type="entry name" value="Ald_DH_N"/>
</dbReference>
<dbReference type="InterPro" id="IPR016161">
    <property type="entry name" value="Ald_DH/histidinol_DH"/>
</dbReference>
<reference evidence="5 6" key="1">
    <citation type="journal article" date="2021" name="Microbiol. Resour. Announc.">
        <title>Complete Genome Sequences of Two Rhodococcus sp. Strains with Large and Linear Chromosomes, Isolated from Apple Rhizosphere.</title>
        <authorList>
            <person name="Benning S."/>
            <person name="Brugnone N."/>
            <person name="Siani R."/>
            <person name="Kublik S."/>
            <person name="Schloter M."/>
            <person name="Rad V."/>
        </authorList>
    </citation>
    <scope>NUCLEOTIDE SEQUENCE [LARGE SCALE GENOMIC DNA]</scope>
    <source>
        <strain evidence="5 6">R79</strain>
    </source>
</reference>
<gene>
    <name evidence="5" type="ORF">JWS13_30315</name>
</gene>
<dbReference type="SUPFAM" id="SSF53720">
    <property type="entry name" value="ALDH-like"/>
    <property type="match status" value="1"/>
</dbReference>
<dbReference type="PANTHER" id="PTHR11699">
    <property type="entry name" value="ALDEHYDE DEHYDROGENASE-RELATED"/>
    <property type="match status" value="1"/>
</dbReference>
<dbReference type="InterPro" id="IPR015590">
    <property type="entry name" value="Aldehyde_DH_dom"/>
</dbReference>
<evidence type="ECO:0000259" key="4">
    <source>
        <dbReference type="Pfam" id="PF00171"/>
    </source>
</evidence>
<dbReference type="Proteomes" id="UP000662986">
    <property type="component" value="Chromosome"/>
</dbReference>
<evidence type="ECO:0000256" key="1">
    <source>
        <dbReference type="ARBA" id="ARBA00023002"/>
    </source>
</evidence>
<dbReference type="Gene3D" id="3.40.605.10">
    <property type="entry name" value="Aldehyde Dehydrogenase, Chain A, domain 1"/>
    <property type="match status" value="1"/>
</dbReference>
<evidence type="ECO:0000256" key="3">
    <source>
        <dbReference type="RuleBase" id="RU003345"/>
    </source>
</evidence>
<reference evidence="5 6" key="2">
    <citation type="journal article" date="2022" name="Arch. Microbiol.">
        <title>Rhodococcus pseudokoreensis sp. nov. isolated from the rhizosphere of young M26 apple rootstocks.</title>
        <authorList>
            <person name="Kampfer P."/>
            <person name="Glaeser S.P."/>
            <person name="Blom J."/>
            <person name="Wolf J."/>
            <person name="Benning S."/>
            <person name="Schloter M."/>
            <person name="Neumann-Schaal M."/>
        </authorList>
    </citation>
    <scope>NUCLEOTIDE SEQUENCE [LARGE SCALE GENOMIC DNA]</scope>
    <source>
        <strain evidence="5 6">R79</strain>
    </source>
</reference>
<comment type="similarity">
    <text evidence="3">Belongs to the aldehyde dehydrogenase family.</text>
</comment>
<accession>A0A974W8J4</accession>
<dbReference type="EMBL" id="CP070619">
    <property type="protein sequence ID" value="QSE92600.1"/>
    <property type="molecule type" value="Genomic_DNA"/>
</dbReference>
<sequence>MNDFALLIDGALVPGSTELPVIDPATEQTFSAVPAASPEQLDRAVAAAGAAHPSWAATPVDERRRIVSQIADTIAQHRQELAGILVREQGKPLAAAFGEVDTAVEYIRYFAGLTLEPEVIDDSELRRVEIHRVPVGVIGIIVPWNFPLLLLAFKLPAALLAGNTMVVKPAPTTPAATLHLGRLIADIVPAGVVNIVSGGPELGPHLSAHPGLQKVSLTGSTETGKKVMAAAAERLTRVTLELGGNDPAIVLPDVDVDEVAEKVFNAAFGNSGQICRAIKRIYVHADLYDRFCDALAARAANAIVGNGMEPGTQFGPVQNQAQFDRIKEILADAETAGKVMPGGGVVDGPGYFVRPTIVRDIDESSRLVVEEQFGPVVPVMPYTDIDDVVARANDSEFGLAASVWSTDIDAATAIAHRISAGTVWVNKHSDRTPDVPIAGAKQSGIGTELGVLGLLEYTQIKVINVARQ</sequence>
<dbReference type="Pfam" id="PF00171">
    <property type="entry name" value="Aldedh"/>
    <property type="match status" value="1"/>
</dbReference>
<evidence type="ECO:0000313" key="5">
    <source>
        <dbReference type="EMBL" id="QSE92600.1"/>
    </source>
</evidence>
<dbReference type="InterPro" id="IPR044086">
    <property type="entry name" value="LUC3-like"/>
</dbReference>
<evidence type="ECO:0000313" key="6">
    <source>
        <dbReference type="Proteomes" id="UP000662986"/>
    </source>
</evidence>
<dbReference type="RefSeq" id="WP_206009064.1">
    <property type="nucleotide sequence ID" value="NZ_CP070619.1"/>
</dbReference>
<feature type="active site" evidence="2">
    <location>
        <position position="241"/>
    </location>
</feature>
<organism evidence="5 6">
    <name type="scientific">Rhodococcus pseudokoreensis</name>
    <dbReference type="NCBI Taxonomy" id="2811421"/>
    <lineage>
        <taxon>Bacteria</taxon>
        <taxon>Bacillati</taxon>
        <taxon>Actinomycetota</taxon>
        <taxon>Actinomycetes</taxon>
        <taxon>Mycobacteriales</taxon>
        <taxon>Nocardiaceae</taxon>
        <taxon>Rhodococcus</taxon>
    </lineage>
</organism>
<dbReference type="InterPro" id="IPR029510">
    <property type="entry name" value="Ald_DH_CS_GLU"/>
</dbReference>
<dbReference type="CDD" id="cd07106">
    <property type="entry name" value="ALDH_AldA-AAD23400"/>
    <property type="match status" value="1"/>
</dbReference>
<keyword evidence="1 3" id="KW-0560">Oxidoreductase</keyword>
<dbReference type="InterPro" id="IPR016163">
    <property type="entry name" value="Ald_DH_C"/>
</dbReference>
<dbReference type="Gene3D" id="3.40.309.10">
    <property type="entry name" value="Aldehyde Dehydrogenase, Chain A, domain 2"/>
    <property type="match status" value="1"/>
</dbReference>